<reference evidence="6 7" key="1">
    <citation type="submission" date="2021-03" db="EMBL/GenBank/DDBJ databases">
        <title>Antimicrobial resistance genes in bacteria isolated from Japanese honey, and their potential for conferring macrolide and lincosamide resistance in the American foulbrood pathogen Paenibacillus larvae.</title>
        <authorList>
            <person name="Okamoto M."/>
            <person name="Kumagai M."/>
            <person name="Kanamori H."/>
            <person name="Takamatsu D."/>
        </authorList>
    </citation>
    <scope>NUCLEOTIDE SEQUENCE [LARGE SCALE GENOMIC DNA]</scope>
    <source>
        <strain evidence="6 7">J15TS10</strain>
    </source>
</reference>
<dbReference type="PANTHER" id="PTHR43649:SF31">
    <property type="entry name" value="SN-GLYCEROL-3-PHOSPHATE-BINDING PERIPLASMIC PROTEIN UGPB"/>
    <property type="match status" value="1"/>
</dbReference>
<keyword evidence="4" id="KW-0732">Signal</keyword>
<evidence type="ECO:0000256" key="5">
    <source>
        <dbReference type="SAM" id="MobiDB-lite"/>
    </source>
</evidence>
<feature type="region of interest" description="Disordered" evidence="5">
    <location>
        <begin position="453"/>
        <end position="473"/>
    </location>
</feature>
<sequence>MYRKIHRNSIQIVSKWFIPIFLLSLLLVSACGKEQGNPDTNQKTAIKVMYWDETSYFNSFGDLFAMKYPHIEVEVVSTWELQKGGDSKQALEKFIEREQPDVLMLDSRQFEQLSPSGKLLELEPLIQRDQYDVDSIFPNLVELLKEKGEGRLYGLTPVFQGSVLYYNADLFTRYGVEFPHDGMTWQEVIDTARRFPVEGDENTRIYGFGDQYPLSWESLILTMNSTYGLKLQNEQTGKLSINTPAWKNIYQLALKGWESGAIYTERDSLSLGDGSMEDYYRRQLFLMGRIAMVVGDQSLLSRLDAARQNVRDIDVFEVGMVAGPVDPAAPEYTVDISLRGIYSIRADSPRVDAAWEWIKFINGEDYARIRSRTINNGLLSRMDYSKEFHGHSLEKFYMLKPKLGDGIIMDDAPPGVANELFKLSEREMMLVLDKKKTLDEALQTIESEGQAALEQAKSEQVRAAEEENDKKLD</sequence>
<comment type="subcellular location">
    <subcellularLocation>
        <location evidence="1">Cell envelope</location>
    </subcellularLocation>
</comment>
<feature type="compositionally biased region" description="Basic and acidic residues" evidence="5">
    <location>
        <begin position="456"/>
        <end position="473"/>
    </location>
</feature>
<comment type="caution">
    <text evidence="6">The sequence shown here is derived from an EMBL/GenBank/DDBJ whole genome shotgun (WGS) entry which is preliminary data.</text>
</comment>
<proteinExistence type="inferred from homology"/>
<evidence type="ECO:0000256" key="2">
    <source>
        <dbReference type="ARBA" id="ARBA00008520"/>
    </source>
</evidence>
<organism evidence="6 7">
    <name type="scientific">Paenibacillus woosongensis</name>
    <dbReference type="NCBI Taxonomy" id="307580"/>
    <lineage>
        <taxon>Bacteria</taxon>
        <taxon>Bacillati</taxon>
        <taxon>Bacillota</taxon>
        <taxon>Bacilli</taxon>
        <taxon>Bacillales</taxon>
        <taxon>Paenibacillaceae</taxon>
        <taxon>Paenibacillus</taxon>
    </lineage>
</organism>
<dbReference type="Proteomes" id="UP000681290">
    <property type="component" value="Unassembled WGS sequence"/>
</dbReference>
<dbReference type="Gene3D" id="3.40.190.10">
    <property type="entry name" value="Periplasmic binding protein-like II"/>
    <property type="match status" value="1"/>
</dbReference>
<dbReference type="RefSeq" id="WP_213593761.1">
    <property type="nucleotide sequence ID" value="NZ_BOSM01000008.1"/>
</dbReference>
<dbReference type="SUPFAM" id="SSF53850">
    <property type="entry name" value="Periplasmic binding protein-like II"/>
    <property type="match status" value="1"/>
</dbReference>
<evidence type="ECO:0000256" key="3">
    <source>
        <dbReference type="ARBA" id="ARBA00022448"/>
    </source>
</evidence>
<dbReference type="EMBL" id="BOSM01000008">
    <property type="protein sequence ID" value="GIP60292.1"/>
    <property type="molecule type" value="Genomic_DNA"/>
</dbReference>
<protein>
    <recommendedName>
        <fullName evidence="8">Extracellular solute-binding protein</fullName>
    </recommendedName>
</protein>
<evidence type="ECO:0000256" key="4">
    <source>
        <dbReference type="ARBA" id="ARBA00022729"/>
    </source>
</evidence>
<comment type="similarity">
    <text evidence="2">Belongs to the bacterial solute-binding protein 1 family.</text>
</comment>
<accession>A0ABQ4MWK2</accession>
<dbReference type="InterPro" id="IPR050490">
    <property type="entry name" value="Bact_solute-bd_prot1"/>
</dbReference>
<name>A0ABQ4MWK2_9BACL</name>
<dbReference type="PROSITE" id="PS51257">
    <property type="entry name" value="PROKAR_LIPOPROTEIN"/>
    <property type="match status" value="1"/>
</dbReference>
<keyword evidence="7" id="KW-1185">Reference proteome</keyword>
<gene>
    <name evidence="6" type="ORF">J15TS10_41060</name>
</gene>
<dbReference type="InterPro" id="IPR006059">
    <property type="entry name" value="SBP"/>
</dbReference>
<dbReference type="Pfam" id="PF01547">
    <property type="entry name" value="SBP_bac_1"/>
    <property type="match status" value="1"/>
</dbReference>
<evidence type="ECO:0008006" key="8">
    <source>
        <dbReference type="Google" id="ProtNLM"/>
    </source>
</evidence>
<evidence type="ECO:0000313" key="6">
    <source>
        <dbReference type="EMBL" id="GIP60292.1"/>
    </source>
</evidence>
<keyword evidence="3" id="KW-0813">Transport</keyword>
<evidence type="ECO:0000256" key="1">
    <source>
        <dbReference type="ARBA" id="ARBA00004196"/>
    </source>
</evidence>
<evidence type="ECO:0000313" key="7">
    <source>
        <dbReference type="Proteomes" id="UP000681290"/>
    </source>
</evidence>
<dbReference type="PANTHER" id="PTHR43649">
    <property type="entry name" value="ARABINOSE-BINDING PROTEIN-RELATED"/>
    <property type="match status" value="1"/>
</dbReference>